<dbReference type="RefSeq" id="WP_317566917.1">
    <property type="nucleotide sequence ID" value="NZ_JAWLJX010000024.1"/>
</dbReference>
<sequence>MKIQRSRRRIASVMCAGVLVAGLTACGSSDESGGSTAPSADESALGVPNKATGTPVTFGFISAGAGQTINTVDEIKGGQAAVDYANEYLGGVGGHPIALKVCETLDVPATATDCANQMVSEGVSAVLGGAIGVVDSVIPVLAPAGIPLILHNAPTQMGLTTPGVFSIFNSLSLFGGPAAWAQEEGMKRVDQVVIAVPAAQGAAKIGETLFKNAGLQVNTTSIPPGTADMSPQIASAAEADPDLYHIAGSSDFCTSALKAIKTLSPQANVAIIDRCITPGSSSAIPGGYEGVKVSTSANLNPGSDSAMLFTAVLAKYGDGATVSSMTSTGYSSALGAINALNAANIADVTSAGVMAGMKSAPPTELPNSGGIMFQCNGKQIAFSPNTCSTDGILATADQVGNLTDFQRIPADPALYTMDGS</sequence>
<evidence type="ECO:0000256" key="3">
    <source>
        <dbReference type="SAM" id="MobiDB-lite"/>
    </source>
</evidence>
<dbReference type="PANTHER" id="PTHR30483:SF6">
    <property type="entry name" value="PERIPLASMIC BINDING PROTEIN OF ABC TRANSPORTER FOR NATURAL AMINO ACIDS"/>
    <property type="match status" value="1"/>
</dbReference>
<proteinExistence type="inferred from homology"/>
<dbReference type="SUPFAM" id="SSF53822">
    <property type="entry name" value="Periplasmic binding protein-like I"/>
    <property type="match status" value="1"/>
</dbReference>
<dbReference type="Gene3D" id="3.40.50.2300">
    <property type="match status" value="2"/>
</dbReference>
<dbReference type="PANTHER" id="PTHR30483">
    <property type="entry name" value="LEUCINE-SPECIFIC-BINDING PROTEIN"/>
    <property type="match status" value="1"/>
</dbReference>
<dbReference type="Pfam" id="PF13458">
    <property type="entry name" value="Peripla_BP_6"/>
    <property type="match status" value="1"/>
</dbReference>
<evidence type="ECO:0000313" key="7">
    <source>
        <dbReference type="Proteomes" id="UP001185755"/>
    </source>
</evidence>
<dbReference type="InterPro" id="IPR028081">
    <property type="entry name" value="Leu-bd"/>
</dbReference>
<dbReference type="Proteomes" id="UP001185755">
    <property type="component" value="Unassembled WGS sequence"/>
</dbReference>
<feature type="signal peptide" evidence="4">
    <location>
        <begin position="1"/>
        <end position="21"/>
    </location>
</feature>
<gene>
    <name evidence="6" type="ORF">R3P96_26630</name>
</gene>
<evidence type="ECO:0000259" key="5">
    <source>
        <dbReference type="Pfam" id="PF13458"/>
    </source>
</evidence>
<comment type="caution">
    <text evidence="6">The sequence shown here is derived from an EMBL/GenBank/DDBJ whole genome shotgun (WGS) entry which is preliminary data.</text>
</comment>
<feature type="region of interest" description="Disordered" evidence="3">
    <location>
        <begin position="28"/>
        <end position="48"/>
    </location>
</feature>
<comment type="similarity">
    <text evidence="1">Belongs to the leucine-binding protein family.</text>
</comment>
<protein>
    <submittedName>
        <fullName evidence="6">ABC transporter substrate-binding protein</fullName>
    </submittedName>
</protein>
<keyword evidence="7" id="KW-1185">Reference proteome</keyword>
<evidence type="ECO:0000256" key="2">
    <source>
        <dbReference type="ARBA" id="ARBA00022729"/>
    </source>
</evidence>
<accession>A0ABU4BL30</accession>
<dbReference type="InterPro" id="IPR028082">
    <property type="entry name" value="Peripla_BP_I"/>
</dbReference>
<dbReference type="EMBL" id="JAWLJX010000024">
    <property type="protein sequence ID" value="MDV6264925.1"/>
    <property type="molecule type" value="Genomic_DNA"/>
</dbReference>
<dbReference type="PROSITE" id="PS51257">
    <property type="entry name" value="PROKAR_LIPOPROTEIN"/>
    <property type="match status" value="1"/>
</dbReference>
<evidence type="ECO:0000256" key="4">
    <source>
        <dbReference type="SAM" id="SignalP"/>
    </source>
</evidence>
<keyword evidence="2 4" id="KW-0732">Signal</keyword>
<dbReference type="InterPro" id="IPR051010">
    <property type="entry name" value="BCAA_transport"/>
</dbReference>
<feature type="domain" description="Leucine-binding protein" evidence="5">
    <location>
        <begin position="73"/>
        <end position="378"/>
    </location>
</feature>
<evidence type="ECO:0000256" key="1">
    <source>
        <dbReference type="ARBA" id="ARBA00010062"/>
    </source>
</evidence>
<reference evidence="6 7" key="1">
    <citation type="submission" date="2023-10" db="EMBL/GenBank/DDBJ databases">
        <title>Development of a sustainable strategy for remediation of hydrocarbon-contaminated territories based on the waste exchange concept.</title>
        <authorList>
            <person name="Krivoruchko A."/>
        </authorList>
    </citation>
    <scope>NUCLEOTIDE SEQUENCE [LARGE SCALE GENOMIC DNA]</scope>
    <source>
        <strain evidence="6 7">IEGM 1323</strain>
    </source>
</reference>
<organism evidence="6 7">
    <name type="scientific">Rhodococcoides yunnanense</name>
    <dbReference type="NCBI Taxonomy" id="278209"/>
    <lineage>
        <taxon>Bacteria</taxon>
        <taxon>Bacillati</taxon>
        <taxon>Actinomycetota</taxon>
        <taxon>Actinomycetes</taxon>
        <taxon>Mycobacteriales</taxon>
        <taxon>Nocardiaceae</taxon>
        <taxon>Rhodococcoides</taxon>
    </lineage>
</organism>
<evidence type="ECO:0000313" key="6">
    <source>
        <dbReference type="EMBL" id="MDV6264925.1"/>
    </source>
</evidence>
<feature type="compositionally biased region" description="Polar residues" evidence="3">
    <location>
        <begin position="28"/>
        <end position="38"/>
    </location>
</feature>
<feature type="chain" id="PRO_5046079427" evidence="4">
    <location>
        <begin position="22"/>
        <end position="420"/>
    </location>
</feature>
<name>A0ABU4BL30_9NOCA</name>